<dbReference type="InterPro" id="IPR036388">
    <property type="entry name" value="WH-like_DNA-bd_sf"/>
</dbReference>
<organism evidence="2 3">
    <name type="scientific">Humicola insolens</name>
    <name type="common">Soft-rot fungus</name>
    <dbReference type="NCBI Taxonomy" id="85995"/>
    <lineage>
        <taxon>Eukaryota</taxon>
        <taxon>Fungi</taxon>
        <taxon>Dikarya</taxon>
        <taxon>Ascomycota</taxon>
        <taxon>Pezizomycotina</taxon>
        <taxon>Sordariomycetes</taxon>
        <taxon>Sordariomycetidae</taxon>
        <taxon>Sordariales</taxon>
        <taxon>Chaetomiaceae</taxon>
        <taxon>Mycothermus</taxon>
    </lineage>
</organism>
<evidence type="ECO:0000313" key="2">
    <source>
        <dbReference type="EMBL" id="KAL1838330.1"/>
    </source>
</evidence>
<accession>A0ABR3V9N4</accession>
<dbReference type="Gene3D" id="1.10.10.10">
    <property type="entry name" value="Winged helix-like DNA-binding domain superfamily/Winged helix DNA-binding domain"/>
    <property type="match status" value="1"/>
</dbReference>
<name>A0ABR3V9N4_HUMIN</name>
<evidence type="ECO:0000313" key="3">
    <source>
        <dbReference type="Proteomes" id="UP001583172"/>
    </source>
</evidence>
<dbReference type="EMBL" id="JAZGSY010000221">
    <property type="protein sequence ID" value="KAL1838330.1"/>
    <property type="molecule type" value="Genomic_DNA"/>
</dbReference>
<keyword evidence="3" id="KW-1185">Reference proteome</keyword>
<gene>
    <name evidence="2" type="ORF">VTJ49DRAFT_2791</name>
</gene>
<proteinExistence type="predicted"/>
<feature type="region of interest" description="Disordered" evidence="1">
    <location>
        <begin position="1"/>
        <end position="40"/>
    </location>
</feature>
<evidence type="ECO:0000256" key="1">
    <source>
        <dbReference type="SAM" id="MobiDB-lite"/>
    </source>
</evidence>
<protein>
    <submittedName>
        <fullName evidence="2">Uncharacterized protein</fullName>
    </submittedName>
</protein>
<reference evidence="2 3" key="1">
    <citation type="journal article" date="2024" name="Commun. Biol.">
        <title>Comparative genomic analysis of thermophilic fungi reveals convergent evolutionary adaptations and gene losses.</title>
        <authorList>
            <person name="Steindorff A.S."/>
            <person name="Aguilar-Pontes M.V."/>
            <person name="Robinson A.J."/>
            <person name="Andreopoulos B."/>
            <person name="LaButti K."/>
            <person name="Kuo A."/>
            <person name="Mondo S."/>
            <person name="Riley R."/>
            <person name="Otillar R."/>
            <person name="Haridas S."/>
            <person name="Lipzen A."/>
            <person name="Grimwood J."/>
            <person name="Schmutz J."/>
            <person name="Clum A."/>
            <person name="Reid I.D."/>
            <person name="Moisan M.C."/>
            <person name="Butler G."/>
            <person name="Nguyen T.T.M."/>
            <person name="Dewar K."/>
            <person name="Conant G."/>
            <person name="Drula E."/>
            <person name="Henrissat B."/>
            <person name="Hansel C."/>
            <person name="Singer S."/>
            <person name="Hutchinson M.I."/>
            <person name="de Vries R.P."/>
            <person name="Natvig D.O."/>
            <person name="Powell A.J."/>
            <person name="Tsang A."/>
            <person name="Grigoriev I.V."/>
        </authorList>
    </citation>
    <scope>NUCLEOTIDE SEQUENCE [LARGE SCALE GENOMIC DNA]</scope>
    <source>
        <strain evidence="2 3">CBS 620.91</strain>
    </source>
</reference>
<sequence length="106" mass="12115">MYPTSHTELPAPLSAAKTARQLWHRPRSSPSPTGLEFWRRVPTNHPPSCLEFWKSSTLQRRPSQPQDQFANCVDNGSASKMLIPKADRKAIHEYLFREGVMVAEKK</sequence>
<comment type="caution">
    <text evidence="2">The sequence shown here is derived from an EMBL/GenBank/DDBJ whole genome shotgun (WGS) entry which is preliminary data.</text>
</comment>
<dbReference type="Proteomes" id="UP001583172">
    <property type="component" value="Unassembled WGS sequence"/>
</dbReference>